<evidence type="ECO:0000313" key="1">
    <source>
        <dbReference type="EMBL" id="PLO68726.1"/>
    </source>
</evidence>
<dbReference type="AlphaFoldDB" id="A0A249WP50"/>
<reference evidence="1 2" key="1">
    <citation type="submission" date="2017-11" db="EMBL/GenBank/DDBJ databases">
        <authorList>
            <person name="Han C.G."/>
        </authorList>
    </citation>
    <scope>NUCLEOTIDE SEQUENCE [LARGE SCALE GENOMIC DNA]</scope>
    <source>
        <strain evidence="1 2">A10</strain>
    </source>
</reference>
<proteinExistence type="predicted"/>
<name>A0A249WP50_9ENTR</name>
<sequence length="63" mass="7073">MISRRRCCASVRATARRRRWTRSPGKALCAAPGELTTGRIGYDFPEAMLRICPGYRSQTAMNP</sequence>
<organism evidence="1 2">
    <name type="scientific">Klebsiella michiganensis</name>
    <dbReference type="NCBI Taxonomy" id="1134687"/>
    <lineage>
        <taxon>Bacteria</taxon>
        <taxon>Pseudomonadati</taxon>
        <taxon>Pseudomonadota</taxon>
        <taxon>Gammaproteobacteria</taxon>
        <taxon>Enterobacterales</taxon>
        <taxon>Enterobacteriaceae</taxon>
        <taxon>Klebsiella/Raoultella group</taxon>
        <taxon>Klebsiella</taxon>
    </lineage>
</organism>
<protein>
    <submittedName>
        <fullName evidence="1">Uncharacterized protein</fullName>
    </submittedName>
</protein>
<reference evidence="1 2" key="2">
    <citation type="submission" date="2018-01" db="EMBL/GenBank/DDBJ databases">
        <title>Genomic study of Klebsiella pneumoniae.</title>
        <authorList>
            <person name="Yang Y."/>
            <person name="Bicalho R."/>
        </authorList>
    </citation>
    <scope>NUCLEOTIDE SEQUENCE [LARGE SCALE GENOMIC DNA]</scope>
    <source>
        <strain evidence="1 2">A10</strain>
    </source>
</reference>
<accession>A0A249WP50</accession>
<comment type="caution">
    <text evidence="1">The sequence shown here is derived from an EMBL/GenBank/DDBJ whole genome shotgun (WGS) entry which is preliminary data.</text>
</comment>
<dbReference type="EMBL" id="PIDR01000468">
    <property type="protein sequence ID" value="PLO68726.1"/>
    <property type="molecule type" value="Genomic_DNA"/>
</dbReference>
<evidence type="ECO:0000313" key="2">
    <source>
        <dbReference type="Proteomes" id="UP000234667"/>
    </source>
</evidence>
<dbReference type="Proteomes" id="UP000234667">
    <property type="component" value="Unassembled WGS sequence"/>
</dbReference>
<gene>
    <name evidence="1" type="ORF">CWN49_15875</name>
</gene>